<evidence type="ECO:0000313" key="1">
    <source>
        <dbReference type="EnsemblPlants" id="LPERR08G11950.1"/>
    </source>
</evidence>
<dbReference type="PANTHER" id="PTHR31050">
    <property type="entry name" value="OS08G0413200 PROTEIN"/>
    <property type="match status" value="1"/>
</dbReference>
<dbReference type="AlphaFoldDB" id="A0A0D9X7S8"/>
<dbReference type="STRING" id="77586.A0A0D9X7S8"/>
<keyword evidence="2" id="KW-1185">Reference proteome</keyword>
<accession>A0A0D9X7S8</accession>
<dbReference type="Gramene" id="LPERR08G11950.1">
    <property type="protein sequence ID" value="LPERR08G11950.1"/>
    <property type="gene ID" value="LPERR08G11950"/>
</dbReference>
<dbReference type="PANTHER" id="PTHR31050:SF15">
    <property type="entry name" value="OS08G0413200 PROTEIN"/>
    <property type="match status" value="1"/>
</dbReference>
<sequence>MVVWEQMRLEMEGRCVIGNGDLERIERVERHEGLGQWHKFGCYLLLEKFVLRRMDTSVALSYGFRHTNKIKTKWVSPAVLIGRQYCPFMFIKDGSENQLKEQAKRYIFYEKTLKQKIYSCNNNNNKNDKVERVVRRSTALLGGMVVVQEGEPHVVGGVIWFRLAVSSTVLGGGLRLEMVVGELEE</sequence>
<reference evidence="1 2" key="1">
    <citation type="submission" date="2012-08" db="EMBL/GenBank/DDBJ databases">
        <title>Oryza genome evolution.</title>
        <authorList>
            <person name="Wing R.A."/>
        </authorList>
    </citation>
    <scope>NUCLEOTIDE SEQUENCE</scope>
</reference>
<dbReference type="HOGENOM" id="CLU_1463329_0_0_1"/>
<organism evidence="1 2">
    <name type="scientific">Leersia perrieri</name>
    <dbReference type="NCBI Taxonomy" id="77586"/>
    <lineage>
        <taxon>Eukaryota</taxon>
        <taxon>Viridiplantae</taxon>
        <taxon>Streptophyta</taxon>
        <taxon>Embryophyta</taxon>
        <taxon>Tracheophyta</taxon>
        <taxon>Spermatophyta</taxon>
        <taxon>Magnoliopsida</taxon>
        <taxon>Liliopsida</taxon>
        <taxon>Poales</taxon>
        <taxon>Poaceae</taxon>
        <taxon>BOP clade</taxon>
        <taxon>Oryzoideae</taxon>
        <taxon>Oryzeae</taxon>
        <taxon>Oryzinae</taxon>
        <taxon>Leersia</taxon>
    </lineage>
</organism>
<evidence type="ECO:0000313" key="2">
    <source>
        <dbReference type="Proteomes" id="UP000032180"/>
    </source>
</evidence>
<dbReference type="EnsemblPlants" id="LPERR08G11950.1">
    <property type="protein sequence ID" value="LPERR08G11950.1"/>
    <property type="gene ID" value="LPERR08G11950"/>
</dbReference>
<proteinExistence type="predicted"/>
<dbReference type="Proteomes" id="UP000032180">
    <property type="component" value="Chromosome 8"/>
</dbReference>
<reference evidence="1" key="3">
    <citation type="submission" date="2015-04" db="UniProtKB">
        <authorList>
            <consortium name="EnsemblPlants"/>
        </authorList>
    </citation>
    <scope>IDENTIFICATION</scope>
</reference>
<protein>
    <submittedName>
        <fullName evidence="1">Uncharacterized protein</fullName>
    </submittedName>
</protein>
<name>A0A0D9X7S8_9ORYZ</name>
<reference evidence="2" key="2">
    <citation type="submission" date="2013-12" db="EMBL/GenBank/DDBJ databases">
        <authorList>
            <person name="Yu Y."/>
            <person name="Lee S."/>
            <person name="de Baynast K."/>
            <person name="Wissotski M."/>
            <person name="Liu L."/>
            <person name="Talag J."/>
            <person name="Goicoechea J."/>
            <person name="Angelova A."/>
            <person name="Jetty R."/>
            <person name="Kudrna D."/>
            <person name="Golser W."/>
            <person name="Rivera L."/>
            <person name="Zhang J."/>
            <person name="Wing R."/>
        </authorList>
    </citation>
    <scope>NUCLEOTIDE SEQUENCE</scope>
</reference>